<accession>A0ABN2BI04</accession>
<sequence>MFVCGGCGAELTVPVSEVALPVQAHQHMSHELLGVLMEPGTFAVDPGSPGPPWPSGGHVPAVLPGGPHGAVLLAPGDVRGTVFSDVAADGGCFGPDGRDGPNLECERCGRLVATRIDDCGHWQAVWLDPRAVRRVSGADAAVLTWDDLRVRRPGVGPVEQRGWWSPLWSAAFAAAVARLLALSGGVPVAVQDPTVAGLLRPVLAAMLPDGAPVRTLTLAGPGLPTGAVDLALVPRHPQTGAVWPLPGEGDGVPLEWDVWAHLAYRPRRGPVALPAAERRDDPAPLLPHTPFHLDRRVFVATLGRLPEVREPWLRAVYDKALGYGRFPMLW</sequence>
<reference evidence="1 2" key="1">
    <citation type="journal article" date="2019" name="Int. J. Syst. Evol. Microbiol.">
        <title>The Global Catalogue of Microorganisms (GCM) 10K type strain sequencing project: providing services to taxonomists for standard genome sequencing and annotation.</title>
        <authorList>
            <consortium name="The Broad Institute Genomics Platform"/>
            <consortium name="The Broad Institute Genome Sequencing Center for Infectious Disease"/>
            <person name="Wu L."/>
            <person name="Ma J."/>
        </authorList>
    </citation>
    <scope>NUCLEOTIDE SEQUENCE [LARGE SCALE GENOMIC DNA]</scope>
    <source>
        <strain evidence="1 2">JCM 15933</strain>
    </source>
</reference>
<keyword evidence="2" id="KW-1185">Reference proteome</keyword>
<dbReference type="RefSeq" id="WP_344507257.1">
    <property type="nucleotide sequence ID" value="NZ_BAAAQD010000016.1"/>
</dbReference>
<proteinExistence type="predicted"/>
<dbReference type="Proteomes" id="UP001501470">
    <property type="component" value="Unassembled WGS sequence"/>
</dbReference>
<evidence type="ECO:0000313" key="1">
    <source>
        <dbReference type="EMBL" id="GAA1541396.1"/>
    </source>
</evidence>
<protein>
    <submittedName>
        <fullName evidence="1">Uncharacterized protein</fullName>
    </submittedName>
</protein>
<name>A0ABN2BI04_9ACTN</name>
<organism evidence="1 2">
    <name type="scientific">Dactylosporangium maewongense</name>
    <dbReference type="NCBI Taxonomy" id="634393"/>
    <lineage>
        <taxon>Bacteria</taxon>
        <taxon>Bacillati</taxon>
        <taxon>Actinomycetota</taxon>
        <taxon>Actinomycetes</taxon>
        <taxon>Micromonosporales</taxon>
        <taxon>Micromonosporaceae</taxon>
        <taxon>Dactylosporangium</taxon>
    </lineage>
</organism>
<gene>
    <name evidence="1" type="ORF">GCM10009827_071080</name>
</gene>
<evidence type="ECO:0000313" key="2">
    <source>
        <dbReference type="Proteomes" id="UP001501470"/>
    </source>
</evidence>
<dbReference type="EMBL" id="BAAAQD010000016">
    <property type="protein sequence ID" value="GAA1541396.1"/>
    <property type="molecule type" value="Genomic_DNA"/>
</dbReference>
<comment type="caution">
    <text evidence="1">The sequence shown here is derived from an EMBL/GenBank/DDBJ whole genome shotgun (WGS) entry which is preliminary data.</text>
</comment>